<dbReference type="PANTHER" id="PTHR30023">
    <property type="entry name" value="D-ALANYL-D-ALANINE CARBOXYPEPTIDASE"/>
    <property type="match status" value="1"/>
</dbReference>
<dbReference type="Pfam" id="PF02113">
    <property type="entry name" value="Peptidase_S13"/>
    <property type="match status" value="1"/>
</dbReference>
<accession>A0A941DTI9</accession>
<proteinExistence type="inferred from homology"/>
<dbReference type="Proteomes" id="UP000675284">
    <property type="component" value="Unassembled WGS sequence"/>
</dbReference>
<name>A0A941DTI9_9BACI</name>
<evidence type="ECO:0000313" key="3">
    <source>
        <dbReference type="EMBL" id="MBR7795116.1"/>
    </source>
</evidence>
<gene>
    <name evidence="3" type="primary">dacB</name>
    <name evidence="3" type="ORF">KCX74_03555</name>
</gene>
<comment type="caution">
    <text evidence="3">The sequence shown here is derived from an EMBL/GenBank/DDBJ whole genome shotgun (WGS) entry which is preliminary data.</text>
</comment>
<dbReference type="EMBL" id="JAGSOT010000006">
    <property type="protein sequence ID" value="MBR7795116.1"/>
    <property type="molecule type" value="Genomic_DNA"/>
</dbReference>
<dbReference type="EC" id="3.4.16.4" evidence="3"/>
<dbReference type="Gene3D" id="3.50.80.20">
    <property type="entry name" value="D-Ala-D-Ala carboxypeptidase C, peptidase S13"/>
    <property type="match status" value="1"/>
</dbReference>
<dbReference type="GO" id="GO:0006508">
    <property type="term" value="P:proteolysis"/>
    <property type="evidence" value="ECO:0007669"/>
    <property type="project" value="InterPro"/>
</dbReference>
<evidence type="ECO:0000256" key="1">
    <source>
        <dbReference type="ARBA" id="ARBA00006096"/>
    </source>
</evidence>
<reference evidence="3" key="1">
    <citation type="submission" date="2021-04" db="EMBL/GenBank/DDBJ databases">
        <title>Isolation and polyphasic classification of algal microorganism.</title>
        <authorList>
            <person name="Wang S."/>
        </authorList>
    </citation>
    <scope>NUCLEOTIDE SEQUENCE</scope>
    <source>
        <strain evidence="3">720a</strain>
    </source>
</reference>
<keyword evidence="3" id="KW-0121">Carboxypeptidase</keyword>
<dbReference type="SUPFAM" id="SSF56601">
    <property type="entry name" value="beta-lactamase/transpeptidase-like"/>
    <property type="match status" value="1"/>
</dbReference>
<keyword evidence="3" id="KW-0645">Protease</keyword>
<dbReference type="PROSITE" id="PS51257">
    <property type="entry name" value="PROKAR_LIPOPROTEIN"/>
    <property type="match status" value="1"/>
</dbReference>
<dbReference type="GO" id="GO:0009002">
    <property type="term" value="F:serine-type D-Ala-D-Ala carboxypeptidase activity"/>
    <property type="evidence" value="ECO:0007669"/>
    <property type="project" value="UniProtKB-EC"/>
</dbReference>
<dbReference type="GO" id="GO:0000270">
    <property type="term" value="P:peptidoglycan metabolic process"/>
    <property type="evidence" value="ECO:0007669"/>
    <property type="project" value="TreeGrafter"/>
</dbReference>
<evidence type="ECO:0000256" key="2">
    <source>
        <dbReference type="ARBA" id="ARBA00022801"/>
    </source>
</evidence>
<dbReference type="AlphaFoldDB" id="A0A941DTI9"/>
<sequence>MFVHPKGIGWLVILGLIVTVCIASSVSCTATAANGKGESYSMKQELDSYIYKEPKLKGGLIGVSIRQADTGKIIYEHMGNTRFRPASNMKLLTAATSISVLGKDYQFSTELRTNGTIKQGRLNGNLYLVGKGDPTLLPETFDMFAAKLKAMDIDHISGDIIGDDTWYDAVRLSPDMIWSDEHYYYGAQVSALTVSPDKDYDAGTVRLEIQSGGIGEKPQVSMSPKNNYIEIKNEAITVKAEQEEDLIIEREHGTNIVSVSGIIPKAKEPIKEWIAVWEPTGYALDLLKQALVKQNITWHGVVKSGEAPIESKLLFTHSSMTLAELLIPFMKHSNNSLGEILVKEMGKKVYGEGSWEQGIEALKRQLKRFGLNQEKLLIRDGSGISHVTLIPPTAITQLLYAVQKEAWFPSFIKSLPVAGDSDRQIGGTLRYRMPDLVVQAKTGTIYGVSTLSGYAEKSNKEKLIFSIMINNLIDEEEGKVIEDQLLEIIVDTD</sequence>
<dbReference type="NCBIfam" id="TIGR00666">
    <property type="entry name" value="PBP4"/>
    <property type="match status" value="1"/>
</dbReference>
<evidence type="ECO:0000313" key="4">
    <source>
        <dbReference type="Proteomes" id="UP000675284"/>
    </source>
</evidence>
<dbReference type="RefSeq" id="WP_051388378.1">
    <property type="nucleotide sequence ID" value="NZ_BAAACY010000145.1"/>
</dbReference>
<dbReference type="InterPro" id="IPR000667">
    <property type="entry name" value="Peptidase_S13"/>
</dbReference>
<dbReference type="Gene3D" id="3.40.710.10">
    <property type="entry name" value="DD-peptidase/beta-lactamase superfamily"/>
    <property type="match status" value="2"/>
</dbReference>
<comment type="similarity">
    <text evidence="1">Belongs to the peptidase S13 family.</text>
</comment>
<dbReference type="PRINTS" id="PR00922">
    <property type="entry name" value="DADACBPTASE3"/>
</dbReference>
<dbReference type="PANTHER" id="PTHR30023:SF0">
    <property type="entry name" value="PENICILLIN-SENSITIVE CARBOXYPEPTIDASE A"/>
    <property type="match status" value="1"/>
</dbReference>
<protein>
    <submittedName>
        <fullName evidence="3">D-alanyl-D-alanine carboxypeptidase/D-alanyl-D-alanine-endopeptidase</fullName>
        <ecNumber evidence="3">3.4.16.4</ecNumber>
    </submittedName>
</protein>
<keyword evidence="2 3" id="KW-0378">Hydrolase</keyword>
<dbReference type="InterPro" id="IPR012338">
    <property type="entry name" value="Beta-lactam/transpept-like"/>
</dbReference>
<organism evidence="3 4">
    <name type="scientific">Virgibacillus salarius</name>
    <dbReference type="NCBI Taxonomy" id="447199"/>
    <lineage>
        <taxon>Bacteria</taxon>
        <taxon>Bacillati</taxon>
        <taxon>Bacillota</taxon>
        <taxon>Bacilli</taxon>
        <taxon>Bacillales</taxon>
        <taxon>Bacillaceae</taxon>
        <taxon>Virgibacillus</taxon>
    </lineage>
</organism>
<keyword evidence="4" id="KW-1185">Reference proteome</keyword>